<evidence type="ECO:0000256" key="1">
    <source>
        <dbReference type="ARBA" id="ARBA00010982"/>
    </source>
</evidence>
<evidence type="ECO:0000259" key="10">
    <source>
        <dbReference type="Pfam" id="PF02803"/>
    </source>
</evidence>
<dbReference type="InterPro" id="IPR020617">
    <property type="entry name" value="Thiolase_C"/>
</dbReference>
<name>A0A147F6R8_MICTE</name>
<feature type="active site" description="Acyl-thioester intermediate" evidence="7">
    <location>
        <position position="89"/>
    </location>
</feature>
<dbReference type="Gene3D" id="3.40.47.10">
    <property type="match status" value="1"/>
</dbReference>
<dbReference type="SUPFAM" id="SSF53901">
    <property type="entry name" value="Thiolase-like"/>
    <property type="match status" value="2"/>
</dbReference>
<dbReference type="FunFam" id="3.40.47.10:FF:000010">
    <property type="entry name" value="Acetyl-CoA acetyltransferase (Thiolase)"/>
    <property type="match status" value="1"/>
</dbReference>
<evidence type="ECO:0000256" key="5">
    <source>
        <dbReference type="ARBA" id="ARBA00030755"/>
    </source>
</evidence>
<dbReference type="InterPro" id="IPR020615">
    <property type="entry name" value="Thiolase_acyl_enz_int_AS"/>
</dbReference>
<dbReference type="PROSITE" id="PS00099">
    <property type="entry name" value="THIOLASE_3"/>
    <property type="match status" value="1"/>
</dbReference>
<evidence type="ECO:0000313" key="11">
    <source>
        <dbReference type="EMBL" id="KTS11402.1"/>
    </source>
</evidence>
<dbReference type="InterPro" id="IPR020610">
    <property type="entry name" value="Thiolase_AS"/>
</dbReference>
<dbReference type="InterPro" id="IPR002155">
    <property type="entry name" value="Thiolase"/>
</dbReference>
<evidence type="ECO:0000256" key="7">
    <source>
        <dbReference type="PIRSR" id="PIRSR000429-1"/>
    </source>
</evidence>
<protein>
    <recommendedName>
        <fullName evidence="6">Probable acetyl-CoA acetyltransferase</fullName>
        <ecNumber evidence="2">2.3.1.9</ecNumber>
    </recommendedName>
    <alternativeName>
        <fullName evidence="5">Acetoacetyl-CoA thiolase</fullName>
    </alternativeName>
</protein>
<dbReference type="InterPro" id="IPR020616">
    <property type="entry name" value="Thiolase_N"/>
</dbReference>
<dbReference type="EC" id="2.3.1.9" evidence="2"/>
<sequence>MPASFVYDAVRTPFARHGKAFADVRPDDLAATVMASVVERTGINPARIEDVIFGDANQAGEDNRNVARFGALLAGFPSSVPGTTINRLCGSSLDAVIQGSRAIEAGDADVILAGGVESMTRAPFVVEKSPRPFPAANQTMWNTSIGWRMTNPRLRKDWTISNGESAEKLAEIYGISREEQDAFAARSHRLAAAAWAAGTFDDEIVQVEGHALARDEGIRDDSTAEVLAGLRPAFQKDGTVTAGNSSPINDGASAVLLGSEGALDAEPLARIAGRAAFGNDPDVFGVAPVEAANRALARAGRSWSDVSFVELNEAFASQTLACAQLWTELDPAKLNENGGAIAIGHPLGASGGRIIARAAHELKRRGGGVAVTAICIGVGQGLAVVLER</sequence>
<dbReference type="PATRIC" id="fig|2033.5.peg.3287"/>
<evidence type="ECO:0000256" key="3">
    <source>
        <dbReference type="ARBA" id="ARBA00022679"/>
    </source>
</evidence>
<evidence type="ECO:0000313" key="12">
    <source>
        <dbReference type="Proteomes" id="UP000072189"/>
    </source>
</evidence>
<feature type="active site" description="Proton acceptor" evidence="7">
    <location>
        <position position="375"/>
    </location>
</feature>
<feature type="domain" description="Thiolase N-terminal" evidence="9">
    <location>
        <begin position="6"/>
        <end position="260"/>
    </location>
</feature>
<dbReference type="PROSITE" id="PS00098">
    <property type="entry name" value="THIOLASE_1"/>
    <property type="match status" value="1"/>
</dbReference>
<feature type="domain" description="Thiolase C-terminal" evidence="10">
    <location>
        <begin position="266"/>
        <end position="388"/>
    </location>
</feature>
<dbReference type="InterPro" id="IPR020613">
    <property type="entry name" value="Thiolase_CS"/>
</dbReference>
<keyword evidence="4 8" id="KW-0012">Acyltransferase</keyword>
<evidence type="ECO:0000256" key="2">
    <source>
        <dbReference type="ARBA" id="ARBA00012705"/>
    </source>
</evidence>
<dbReference type="GO" id="GO:0003985">
    <property type="term" value="F:acetyl-CoA C-acetyltransferase activity"/>
    <property type="evidence" value="ECO:0007669"/>
    <property type="project" value="UniProtKB-EC"/>
</dbReference>
<keyword evidence="3 8" id="KW-0808">Transferase</keyword>
<dbReference type="AlphaFoldDB" id="A0A147F6R8"/>
<accession>A0A147F6R8</accession>
<dbReference type="Pfam" id="PF00108">
    <property type="entry name" value="Thiolase_N"/>
    <property type="match status" value="1"/>
</dbReference>
<dbReference type="RefSeq" id="WP_058597394.1">
    <property type="nucleotide sequence ID" value="NZ_LDRU01000082.1"/>
</dbReference>
<gene>
    <name evidence="11" type="ORF">RSA3_10465</name>
</gene>
<dbReference type="NCBIfam" id="TIGR01930">
    <property type="entry name" value="AcCoA-C-Actrans"/>
    <property type="match status" value="1"/>
</dbReference>
<dbReference type="EMBL" id="LDRV01000063">
    <property type="protein sequence ID" value="KTS11402.1"/>
    <property type="molecule type" value="Genomic_DNA"/>
</dbReference>
<dbReference type="CDD" id="cd00751">
    <property type="entry name" value="thiolase"/>
    <property type="match status" value="1"/>
</dbReference>
<dbReference type="Proteomes" id="UP000072189">
    <property type="component" value="Unassembled WGS sequence"/>
</dbReference>
<dbReference type="InterPro" id="IPR016039">
    <property type="entry name" value="Thiolase-like"/>
</dbReference>
<comment type="caution">
    <text evidence="11">The sequence shown here is derived from an EMBL/GenBank/DDBJ whole genome shotgun (WGS) entry which is preliminary data.</text>
</comment>
<organism evidence="11 12">
    <name type="scientific">Microbacterium testaceum</name>
    <name type="common">Aureobacterium testaceum</name>
    <name type="synonym">Brevibacterium testaceum</name>
    <dbReference type="NCBI Taxonomy" id="2033"/>
    <lineage>
        <taxon>Bacteria</taxon>
        <taxon>Bacillati</taxon>
        <taxon>Actinomycetota</taxon>
        <taxon>Actinomycetes</taxon>
        <taxon>Micrococcales</taxon>
        <taxon>Microbacteriaceae</taxon>
        <taxon>Microbacterium</taxon>
    </lineage>
</organism>
<evidence type="ECO:0000256" key="8">
    <source>
        <dbReference type="RuleBase" id="RU003557"/>
    </source>
</evidence>
<dbReference type="PROSITE" id="PS00737">
    <property type="entry name" value="THIOLASE_2"/>
    <property type="match status" value="1"/>
</dbReference>
<evidence type="ECO:0000256" key="6">
    <source>
        <dbReference type="ARBA" id="ARBA00040529"/>
    </source>
</evidence>
<feature type="active site" description="Proton acceptor" evidence="7">
    <location>
        <position position="345"/>
    </location>
</feature>
<comment type="similarity">
    <text evidence="1 8">Belongs to the thiolase-like superfamily. Thiolase family.</text>
</comment>
<dbReference type="Pfam" id="PF02803">
    <property type="entry name" value="Thiolase_C"/>
    <property type="match status" value="1"/>
</dbReference>
<proteinExistence type="inferred from homology"/>
<dbReference type="PIRSF" id="PIRSF000429">
    <property type="entry name" value="Ac-CoA_Ac_transf"/>
    <property type="match status" value="1"/>
</dbReference>
<reference evidence="11 12" key="1">
    <citation type="journal article" date="2016" name="Front. Microbiol.">
        <title>Genomic Resource of Rice Seed Associated Bacteria.</title>
        <authorList>
            <person name="Midha S."/>
            <person name="Bansal K."/>
            <person name="Sharma S."/>
            <person name="Kumar N."/>
            <person name="Patil P.P."/>
            <person name="Chaudhry V."/>
            <person name="Patil P.B."/>
        </authorList>
    </citation>
    <scope>NUCLEOTIDE SEQUENCE [LARGE SCALE GENOMIC DNA]</scope>
    <source>
        <strain evidence="11 12">RSA3</strain>
    </source>
</reference>
<dbReference type="PANTHER" id="PTHR18919">
    <property type="entry name" value="ACETYL-COA C-ACYLTRANSFERASE"/>
    <property type="match status" value="1"/>
</dbReference>
<dbReference type="OrthoDB" id="3204099at2"/>
<dbReference type="PANTHER" id="PTHR18919:SF107">
    <property type="entry name" value="ACETYL-COA ACETYLTRANSFERASE, CYTOSOLIC"/>
    <property type="match status" value="1"/>
</dbReference>
<evidence type="ECO:0000259" key="9">
    <source>
        <dbReference type="Pfam" id="PF00108"/>
    </source>
</evidence>
<evidence type="ECO:0000256" key="4">
    <source>
        <dbReference type="ARBA" id="ARBA00023315"/>
    </source>
</evidence>